<sequence length="395" mass="40410">MPGAPTAAAKRWKRASGRVTALGVDGGRLSAPPRCRTSTITSGESTAGPAAATSASTASAGAGPPLSDLNGGYATAQRARLEPLHPAAQEVRFAAEVGGDDPAATLLGDLSAFVEAYPLRERPRELLMLALYRAGRQAEALEVYHSGRVHLRDALGIDPAPALRRLFERILAADPDLGPVSGPVTAGSVAAGSVAAGPVAAATVGPGEAPMDLPPPLVDFVGRSADLRRIATALRADRAVVGIAGLDGAGRTATAVHAAHRVADAFPGGILYTDAAMETDPARALATWVRAVRAPLPADASPCDLALALRRATGGRRVLAVLDDVERADRVDLVHAALPSGGVLFTTRRRLPELPDATWVTLPPLPTADGLELLARLSGGAGSTPSRGPPVAWSR</sequence>
<accession>A0A8J4EDD7</accession>
<dbReference type="Gene3D" id="1.25.40.10">
    <property type="entry name" value="Tetratricopeptide repeat domain"/>
    <property type="match status" value="1"/>
</dbReference>
<dbReference type="GO" id="GO:0006355">
    <property type="term" value="P:regulation of DNA-templated transcription"/>
    <property type="evidence" value="ECO:0007669"/>
    <property type="project" value="TreeGrafter"/>
</dbReference>
<dbReference type="Pfam" id="PF03704">
    <property type="entry name" value="BTAD"/>
    <property type="match status" value="1"/>
</dbReference>
<evidence type="ECO:0000256" key="1">
    <source>
        <dbReference type="ARBA" id="ARBA00023015"/>
    </source>
</evidence>
<keyword evidence="2" id="KW-0804">Transcription</keyword>
<dbReference type="InterPro" id="IPR011990">
    <property type="entry name" value="TPR-like_helical_dom_sf"/>
</dbReference>
<protein>
    <recommendedName>
        <fullName evidence="4">Bacterial transcriptional activator domain-containing protein</fullName>
    </recommendedName>
</protein>
<comment type="caution">
    <text evidence="5">The sequence shown here is derived from an EMBL/GenBank/DDBJ whole genome shotgun (WGS) entry which is preliminary data.</text>
</comment>
<name>A0A8J4EDD7_9ACTN</name>
<dbReference type="InterPro" id="IPR005158">
    <property type="entry name" value="BTAD"/>
</dbReference>
<evidence type="ECO:0000313" key="6">
    <source>
        <dbReference type="Proteomes" id="UP000635606"/>
    </source>
</evidence>
<dbReference type="SMART" id="SM01043">
    <property type="entry name" value="BTAD"/>
    <property type="match status" value="1"/>
</dbReference>
<keyword evidence="6" id="KW-1185">Reference proteome</keyword>
<keyword evidence="1" id="KW-0805">Transcription regulation</keyword>
<evidence type="ECO:0000259" key="4">
    <source>
        <dbReference type="SMART" id="SM01043"/>
    </source>
</evidence>
<dbReference type="CDD" id="cd15831">
    <property type="entry name" value="BTAD"/>
    <property type="match status" value="1"/>
</dbReference>
<feature type="domain" description="Bacterial transcriptional activator" evidence="4">
    <location>
        <begin position="24"/>
        <end position="171"/>
    </location>
</feature>
<reference evidence="5" key="1">
    <citation type="submission" date="2021-01" db="EMBL/GenBank/DDBJ databases">
        <title>Whole genome shotgun sequence of Virgisporangium ochraceum NBRC 16418.</title>
        <authorList>
            <person name="Komaki H."/>
            <person name="Tamura T."/>
        </authorList>
    </citation>
    <scope>NUCLEOTIDE SEQUENCE</scope>
    <source>
        <strain evidence="5">NBRC 16418</strain>
    </source>
</reference>
<dbReference type="PANTHER" id="PTHR35807">
    <property type="entry name" value="TRANSCRIPTIONAL REGULATOR REDD-RELATED"/>
    <property type="match status" value="1"/>
</dbReference>
<evidence type="ECO:0000313" key="5">
    <source>
        <dbReference type="EMBL" id="GIJ70483.1"/>
    </source>
</evidence>
<dbReference type="RefSeq" id="WP_203930379.1">
    <property type="nucleotide sequence ID" value="NZ_BOPH01000080.1"/>
</dbReference>
<feature type="compositionally biased region" description="Polar residues" evidence="3">
    <location>
        <begin position="36"/>
        <end position="45"/>
    </location>
</feature>
<organism evidence="5 6">
    <name type="scientific">Virgisporangium ochraceum</name>
    <dbReference type="NCBI Taxonomy" id="65505"/>
    <lineage>
        <taxon>Bacteria</taxon>
        <taxon>Bacillati</taxon>
        <taxon>Actinomycetota</taxon>
        <taxon>Actinomycetes</taxon>
        <taxon>Micromonosporales</taxon>
        <taxon>Micromonosporaceae</taxon>
        <taxon>Virgisporangium</taxon>
    </lineage>
</organism>
<feature type="compositionally biased region" description="Low complexity" evidence="3">
    <location>
        <begin position="46"/>
        <end position="65"/>
    </location>
</feature>
<dbReference type="AlphaFoldDB" id="A0A8J4EDD7"/>
<dbReference type="InterPro" id="IPR051677">
    <property type="entry name" value="AfsR-DnrI-RedD_regulator"/>
</dbReference>
<dbReference type="SUPFAM" id="SSF52540">
    <property type="entry name" value="P-loop containing nucleoside triphosphate hydrolases"/>
    <property type="match status" value="1"/>
</dbReference>
<dbReference type="Gene3D" id="3.40.50.300">
    <property type="entry name" value="P-loop containing nucleotide triphosphate hydrolases"/>
    <property type="match status" value="1"/>
</dbReference>
<dbReference type="InterPro" id="IPR027417">
    <property type="entry name" value="P-loop_NTPase"/>
</dbReference>
<evidence type="ECO:0000256" key="2">
    <source>
        <dbReference type="ARBA" id="ARBA00023163"/>
    </source>
</evidence>
<proteinExistence type="predicted"/>
<dbReference type="EMBL" id="BOPH01000080">
    <property type="protein sequence ID" value="GIJ70483.1"/>
    <property type="molecule type" value="Genomic_DNA"/>
</dbReference>
<feature type="region of interest" description="Disordered" evidence="3">
    <location>
        <begin position="23"/>
        <end position="68"/>
    </location>
</feature>
<dbReference type="SUPFAM" id="SSF48452">
    <property type="entry name" value="TPR-like"/>
    <property type="match status" value="1"/>
</dbReference>
<dbReference type="GO" id="GO:0003677">
    <property type="term" value="F:DNA binding"/>
    <property type="evidence" value="ECO:0007669"/>
    <property type="project" value="TreeGrafter"/>
</dbReference>
<evidence type="ECO:0000256" key="3">
    <source>
        <dbReference type="SAM" id="MobiDB-lite"/>
    </source>
</evidence>
<dbReference type="PANTHER" id="PTHR35807:SF1">
    <property type="entry name" value="TRANSCRIPTIONAL REGULATOR REDD"/>
    <property type="match status" value="1"/>
</dbReference>
<gene>
    <name evidence="5" type="ORF">Voc01_054000</name>
</gene>
<dbReference type="Proteomes" id="UP000635606">
    <property type="component" value="Unassembled WGS sequence"/>
</dbReference>